<dbReference type="GeneID" id="14874672"/>
<dbReference type="EC" id="1.3.3.6" evidence="4"/>
<evidence type="ECO:0000256" key="2">
    <source>
        <dbReference type="ARBA" id="ARBA00004275"/>
    </source>
</evidence>
<keyword evidence="5" id="KW-0285">Flavoprotein</keyword>
<dbReference type="SUPFAM" id="SSF56645">
    <property type="entry name" value="Acyl-CoA dehydrogenase NM domain-like"/>
    <property type="match status" value="1"/>
</dbReference>
<keyword evidence="8" id="KW-0560">Oxidoreductase</keyword>
<dbReference type="InterPro" id="IPR009100">
    <property type="entry name" value="AcylCoA_DH/oxidase_NM_dom_sf"/>
</dbReference>
<dbReference type="Proteomes" id="UP000007797">
    <property type="component" value="Unassembled WGS sequence"/>
</dbReference>
<evidence type="ECO:0000256" key="8">
    <source>
        <dbReference type="ARBA" id="ARBA00023002"/>
    </source>
</evidence>
<dbReference type="SUPFAM" id="SSF47203">
    <property type="entry name" value="Acyl-CoA dehydrogenase C-terminal domain-like"/>
    <property type="match status" value="2"/>
</dbReference>
<evidence type="ECO:0000256" key="11">
    <source>
        <dbReference type="SAM" id="Phobius"/>
    </source>
</evidence>
<dbReference type="GO" id="GO:0055088">
    <property type="term" value="P:lipid homeostasis"/>
    <property type="evidence" value="ECO:0007669"/>
    <property type="project" value="TreeGrafter"/>
</dbReference>
<dbReference type="Pfam" id="PF01756">
    <property type="entry name" value="ACOX"/>
    <property type="match status" value="1"/>
</dbReference>
<dbReference type="InterPro" id="IPR002909">
    <property type="entry name" value="IPT_dom"/>
</dbReference>
<dbReference type="GO" id="GO:0033540">
    <property type="term" value="P:fatty acid beta-oxidation using acyl-CoA oxidase"/>
    <property type="evidence" value="ECO:0007669"/>
    <property type="project" value="TreeGrafter"/>
</dbReference>
<keyword evidence="11" id="KW-0472">Membrane</keyword>
<feature type="domain" description="Acyl-CoA oxidase C-alpha1" evidence="14">
    <location>
        <begin position="317"/>
        <end position="458"/>
    </location>
</feature>
<keyword evidence="11" id="KW-1133">Transmembrane helix</keyword>
<gene>
    <name evidence="15" type="ORF">DFA_04315</name>
</gene>
<dbReference type="InterPro" id="IPR014756">
    <property type="entry name" value="Ig_E-set"/>
</dbReference>
<dbReference type="PANTHER" id="PTHR10909">
    <property type="entry name" value="ELECTRON TRANSPORT OXIDOREDUCTASE"/>
    <property type="match status" value="1"/>
</dbReference>
<keyword evidence="7" id="KW-0276">Fatty acid metabolism</keyword>
<feature type="domain" description="IPT/TIG" evidence="13">
    <location>
        <begin position="1249"/>
        <end position="1326"/>
    </location>
</feature>
<dbReference type="FunFam" id="1.20.140.10:FF:000010">
    <property type="entry name" value="Acyl-coenzyme A oxidase"/>
    <property type="match status" value="1"/>
</dbReference>
<dbReference type="GO" id="GO:0071949">
    <property type="term" value="F:FAD binding"/>
    <property type="evidence" value="ECO:0007669"/>
    <property type="project" value="InterPro"/>
</dbReference>
<dbReference type="InterPro" id="IPR032675">
    <property type="entry name" value="LRR_dom_sf"/>
</dbReference>
<evidence type="ECO:0000256" key="3">
    <source>
        <dbReference type="ARBA" id="ARBA00006288"/>
    </source>
</evidence>
<evidence type="ECO:0000313" key="15">
    <source>
        <dbReference type="EMBL" id="EGG22197.1"/>
    </source>
</evidence>
<evidence type="ECO:0000259" key="13">
    <source>
        <dbReference type="Pfam" id="PF01833"/>
    </source>
</evidence>
<dbReference type="InterPro" id="IPR013783">
    <property type="entry name" value="Ig-like_fold"/>
</dbReference>
<reference evidence="16" key="1">
    <citation type="journal article" date="2011" name="Genome Res.">
        <title>Phylogeny-wide analysis of social amoeba genomes highlights ancient origins for complex intercellular communication.</title>
        <authorList>
            <person name="Heidel A.J."/>
            <person name="Lawal H.M."/>
            <person name="Felder M."/>
            <person name="Schilde C."/>
            <person name="Helps N.R."/>
            <person name="Tunggal B."/>
            <person name="Rivero F."/>
            <person name="John U."/>
            <person name="Schleicher M."/>
            <person name="Eichinger L."/>
            <person name="Platzer M."/>
            <person name="Noegel A.A."/>
            <person name="Schaap P."/>
            <person name="Gloeckner G."/>
        </authorList>
    </citation>
    <scope>NUCLEOTIDE SEQUENCE [LARGE SCALE GENOMIC DNA]</scope>
    <source>
        <strain evidence="16">SH3</strain>
    </source>
</reference>
<comment type="cofactor">
    <cofactor evidence="1">
        <name>FAD</name>
        <dbReference type="ChEBI" id="CHEBI:57692"/>
    </cofactor>
</comment>
<keyword evidence="9" id="KW-0443">Lipid metabolism</keyword>
<keyword evidence="6" id="KW-0274">FAD</keyword>
<evidence type="ECO:0000256" key="7">
    <source>
        <dbReference type="ARBA" id="ARBA00022832"/>
    </source>
</evidence>
<dbReference type="Pfam" id="PF22924">
    <property type="entry name" value="ACOX_C_alpha1"/>
    <property type="match status" value="1"/>
</dbReference>
<dbReference type="Gene3D" id="2.60.40.10">
    <property type="entry name" value="Immunoglobulins"/>
    <property type="match status" value="1"/>
</dbReference>
<evidence type="ECO:0000259" key="12">
    <source>
        <dbReference type="Pfam" id="PF01756"/>
    </source>
</evidence>
<evidence type="ECO:0000256" key="4">
    <source>
        <dbReference type="ARBA" id="ARBA00012870"/>
    </source>
</evidence>
<dbReference type="InterPro" id="IPR012258">
    <property type="entry name" value="Acyl-CoA_oxidase"/>
</dbReference>
<dbReference type="PANTHER" id="PTHR10909:SF226">
    <property type="entry name" value="ACYL-COENZYME A OXIDASE"/>
    <property type="match status" value="1"/>
</dbReference>
<dbReference type="Pfam" id="PF01833">
    <property type="entry name" value="TIG"/>
    <property type="match status" value="2"/>
</dbReference>
<dbReference type="InterPro" id="IPR046373">
    <property type="entry name" value="Acyl-CoA_Oxase/DH_mid-dom_sf"/>
</dbReference>
<feature type="domain" description="Acyl-CoA oxidase C-terminal" evidence="12">
    <location>
        <begin position="548"/>
        <end position="654"/>
    </location>
</feature>
<dbReference type="FunFam" id="2.40.110.10:FF:000005">
    <property type="entry name" value="Acyl-coenzyme A oxidase"/>
    <property type="match status" value="1"/>
</dbReference>
<comment type="similarity">
    <text evidence="3">Belongs to the acyl-CoA oxidase family.</text>
</comment>
<dbReference type="SUPFAM" id="SSF81296">
    <property type="entry name" value="E set domains"/>
    <property type="match status" value="1"/>
</dbReference>
<organism evidence="15 16">
    <name type="scientific">Cavenderia fasciculata</name>
    <name type="common">Slime mold</name>
    <name type="synonym">Dictyostelium fasciculatum</name>
    <dbReference type="NCBI Taxonomy" id="261658"/>
    <lineage>
        <taxon>Eukaryota</taxon>
        <taxon>Amoebozoa</taxon>
        <taxon>Evosea</taxon>
        <taxon>Eumycetozoa</taxon>
        <taxon>Dictyostelia</taxon>
        <taxon>Acytosteliales</taxon>
        <taxon>Cavenderiaceae</taxon>
        <taxon>Cavenderia</taxon>
    </lineage>
</organism>
<sequence>MDTPLKRIAVTIQHLKNEITGVHHQHNEGHCCNIYDDITSTPLGGSPNVEYLTSLLDGDFKQDRDHLFRLFQNNEEFDEPFLTEPGYTNYKHRERTLIASKLIADQEIVTLEDMKNRPDKFLAWFETISYADLSVSLKFAVQYNLWGGTILFLGTEKHHSKYLSGIQDCTKLGVFGLTELGHGSNVNGLETTATYDQETKEFIVNSPTWTSQKYWPGNIATHGQFCTVFARLILKGRDHGVHAFVVPIRTPPLSGHPYGLPMPGVEIRDIGLKSSFNGIDNGGLLFKQVRIPLDNMLDRFSRVTESGETMMSVFYIGRLCISVLCLAAAKTAVSIGLSYSHNRKQFGEPGKPEQPIIHHTTQQRRLLPNLARCFALDFAHKRVILTDAMELKHSYSSGLKAIGAWDCFSATQLARECMGGQGFRLSARVPVLRNHLEVGLTGEGDNTILCQQTSKFLLATYHKQLQDIKSNNTQQFTGELSYINNIKQYDYHTNKKPISFSHLKQFTYQQLAFQKREYLLIEKLYNIMYSTKNNNIIIKINSVEWYRLWNENLSLTLKLARANVDRFVHKFFLEKIQSLAKDTDVNTVAVLKKMCALDAFDLIQRDLGVFVSNGILAAKENGTGIWFDMEKEITHVCSELTPYSLDIASAFKIPKKLYTFNINIYQSYLVINTYLRHSPGAQLPSEQVTLLKQLNNYALTYWMPIGSTPGCGSTGLQVRSLVMCNPENTQITGLTIETQLLNLNIDMIDFSVVPYLKSLTFYTSTPVLFPATLLTHKNITTFELIYLTPVQDNTQGMFVDVTRSNWTGMTSLEKVYIDGMWGTLPILPPSVTFVHISSPSQQSLRQFSTAAIHTNLFTPELLVYELNTFNFILQGPAFNISIAQCTKLQSLQIQSAGYNVDFKSFYTLPPVLTSLRLINVFASVANRTMPLYKELTGWDNLVTLELQGLQLTGPLDEQYFKIPYLSVLNLNYNALLTFTLPNYLNTSQLTVIRFSGCNGLSGSIPANILDNLLMEIVDVSQTSITGELPRVLLCAFHGLFSTNYFISGLVFSNYNGSIFQRDCNPTISQIEPFSTNSSIVINGNDLGPKAPYLFLALTNTMGDAIQTSCGFTIPNYRLECTNPLTLGFGKLQVYVLVNLQYTIINSNFTYQRPSILQSTPCPTLGGRITLYGYDLMANAVRKKDTGISIYGRPCTNYQVLASYRAVSCEYAAGITSNVPISIQVSGLYNNASNDAYFRYLPPNVVSSFATKPNEATQLTITGSDFWNDVSLISVVIEDTPPIPCPVTYSNHSYFVCDFPASPYTTGRKNIKVTVNGQTSAPNKLFEFLDETVCPKYCNNNGICDVAIGFCVCNSITNNNNTLFGPSCEQESYDNNAVFSTLEPILEITPSFNEKTVLTAKLISVVENGAEIIIPSWRYTLLANSSTHQYEWTSGAKIVTVSIIPNQDGGSALFGGSYLTFPSNSYTYAINYTLEGGSDDSVQFKFAIDMTPDECTTAPITLASPVGLNESTGVIGDLRWSLLTVYDVEWFTRHPGIAHVNNGGSGNVETSLLKQDGSSQLLIVYVKPPAGETKIRNVFFQYDFAVLKASSSRSPKTGGCDDTSFAKWKIAVSVIGAVIGAALLGVAGYFLVKQQLKINKTKSALDKRLRELNSNL</sequence>
<evidence type="ECO:0000313" key="16">
    <source>
        <dbReference type="Proteomes" id="UP000007797"/>
    </source>
</evidence>
<evidence type="ECO:0000256" key="10">
    <source>
        <dbReference type="ARBA" id="ARBA00023140"/>
    </source>
</evidence>
<evidence type="ECO:0000256" key="5">
    <source>
        <dbReference type="ARBA" id="ARBA00022630"/>
    </source>
</evidence>
<feature type="domain" description="IPT/TIG" evidence="13">
    <location>
        <begin position="1163"/>
        <end position="1239"/>
    </location>
</feature>
<keyword evidence="16" id="KW-1185">Reference proteome</keyword>
<protein>
    <recommendedName>
        <fullName evidence="4">acyl-CoA oxidase</fullName>
        <ecNumber evidence="4">1.3.3.6</ecNumber>
    </recommendedName>
</protein>
<comment type="subcellular location">
    <subcellularLocation>
        <location evidence="2">Peroxisome</location>
    </subcellularLocation>
</comment>
<dbReference type="InterPro" id="IPR036250">
    <property type="entry name" value="AcylCo_DH-like_C"/>
</dbReference>
<accession>F4PP84</accession>
<name>F4PP84_CACFS</name>
<dbReference type="GO" id="GO:0005777">
    <property type="term" value="C:peroxisome"/>
    <property type="evidence" value="ECO:0007669"/>
    <property type="project" value="UniProtKB-SubCell"/>
</dbReference>
<dbReference type="RefSeq" id="XP_004360048.1">
    <property type="nucleotide sequence ID" value="XM_004359991.1"/>
</dbReference>
<dbReference type="KEGG" id="dfa:DFA_04315"/>
<keyword evidence="11" id="KW-0812">Transmembrane</keyword>
<dbReference type="GO" id="GO:0003997">
    <property type="term" value="F:acyl-CoA oxidase activity"/>
    <property type="evidence" value="ECO:0007669"/>
    <property type="project" value="UniProtKB-EC"/>
</dbReference>
<dbReference type="GO" id="GO:0005504">
    <property type="term" value="F:fatty acid binding"/>
    <property type="evidence" value="ECO:0007669"/>
    <property type="project" value="TreeGrafter"/>
</dbReference>
<evidence type="ECO:0000259" key="14">
    <source>
        <dbReference type="Pfam" id="PF22924"/>
    </source>
</evidence>
<evidence type="ECO:0000256" key="1">
    <source>
        <dbReference type="ARBA" id="ARBA00001974"/>
    </source>
</evidence>
<dbReference type="OrthoDB" id="538336at2759"/>
<evidence type="ECO:0000256" key="6">
    <source>
        <dbReference type="ARBA" id="ARBA00022827"/>
    </source>
</evidence>
<evidence type="ECO:0000256" key="9">
    <source>
        <dbReference type="ARBA" id="ARBA00023098"/>
    </source>
</evidence>
<dbReference type="STRING" id="1054147.F4PP84"/>
<keyword evidence="10" id="KW-0576">Peroxisome</keyword>
<dbReference type="InterPro" id="IPR055060">
    <property type="entry name" value="ACOX_C_alpha1"/>
</dbReference>
<dbReference type="Gene3D" id="2.40.110.10">
    <property type="entry name" value="Butyryl-CoA Dehydrogenase, subunit A, domain 2"/>
    <property type="match status" value="1"/>
</dbReference>
<dbReference type="Gene3D" id="3.80.10.10">
    <property type="entry name" value="Ribonuclease Inhibitor"/>
    <property type="match status" value="1"/>
</dbReference>
<dbReference type="Gene3D" id="1.20.140.10">
    <property type="entry name" value="Butyryl-CoA Dehydrogenase, subunit A, domain 3"/>
    <property type="match status" value="2"/>
</dbReference>
<dbReference type="InterPro" id="IPR002655">
    <property type="entry name" value="Acyl-CoA_oxidase_C"/>
</dbReference>
<feature type="transmembrane region" description="Helical" evidence="11">
    <location>
        <begin position="1609"/>
        <end position="1631"/>
    </location>
</feature>
<dbReference type="EMBL" id="GL883009">
    <property type="protein sequence ID" value="EGG22197.1"/>
    <property type="molecule type" value="Genomic_DNA"/>
</dbReference>
<proteinExistence type="inferred from homology"/>
<dbReference type="SUPFAM" id="SSF52047">
    <property type="entry name" value="RNI-like"/>
    <property type="match status" value="1"/>
</dbReference>